<dbReference type="RefSeq" id="XP_037218696.1">
    <property type="nucleotide sequence ID" value="XM_037365454.1"/>
</dbReference>
<feature type="compositionally biased region" description="Acidic residues" evidence="1">
    <location>
        <begin position="60"/>
        <end position="83"/>
    </location>
</feature>
<sequence length="83" mass="8944">MHASTIFVAIFAALSVSVSARPVFARDGDAFGVDVNCLGFNYLFGGPHHTPNKVSAREPSEDDAEFEDDSAIEDPVDDVEDLE</sequence>
<feature type="chain" id="PRO_5034068645" evidence="2">
    <location>
        <begin position="21"/>
        <end position="83"/>
    </location>
</feature>
<dbReference type="Proteomes" id="UP000636479">
    <property type="component" value="Unassembled WGS sequence"/>
</dbReference>
<comment type="caution">
    <text evidence="3">The sequence shown here is derived from an EMBL/GenBank/DDBJ whole genome shotgun (WGS) entry which is preliminary data.</text>
</comment>
<name>A0A8H6SGU4_9AGAR</name>
<dbReference type="EMBL" id="JACAZF010000007">
    <property type="protein sequence ID" value="KAF7299308.1"/>
    <property type="molecule type" value="Genomic_DNA"/>
</dbReference>
<proteinExistence type="predicted"/>
<accession>A0A8H6SGU4</accession>
<dbReference type="GeneID" id="59347970"/>
<organism evidence="3 4">
    <name type="scientific">Mycena indigotica</name>
    <dbReference type="NCBI Taxonomy" id="2126181"/>
    <lineage>
        <taxon>Eukaryota</taxon>
        <taxon>Fungi</taxon>
        <taxon>Dikarya</taxon>
        <taxon>Basidiomycota</taxon>
        <taxon>Agaricomycotina</taxon>
        <taxon>Agaricomycetes</taxon>
        <taxon>Agaricomycetidae</taxon>
        <taxon>Agaricales</taxon>
        <taxon>Marasmiineae</taxon>
        <taxon>Mycenaceae</taxon>
        <taxon>Mycena</taxon>
    </lineage>
</organism>
<gene>
    <name evidence="3" type="ORF">MIND_00879800</name>
</gene>
<dbReference type="OrthoDB" id="3039706at2759"/>
<feature type="signal peptide" evidence="2">
    <location>
        <begin position="1"/>
        <end position="20"/>
    </location>
</feature>
<keyword evidence="2" id="KW-0732">Signal</keyword>
<evidence type="ECO:0000313" key="4">
    <source>
        <dbReference type="Proteomes" id="UP000636479"/>
    </source>
</evidence>
<protein>
    <submittedName>
        <fullName evidence="3">Uncharacterized protein</fullName>
    </submittedName>
</protein>
<evidence type="ECO:0000313" key="3">
    <source>
        <dbReference type="EMBL" id="KAF7299308.1"/>
    </source>
</evidence>
<keyword evidence="4" id="KW-1185">Reference proteome</keyword>
<evidence type="ECO:0000256" key="1">
    <source>
        <dbReference type="SAM" id="MobiDB-lite"/>
    </source>
</evidence>
<dbReference type="AlphaFoldDB" id="A0A8H6SGU4"/>
<evidence type="ECO:0000256" key="2">
    <source>
        <dbReference type="SAM" id="SignalP"/>
    </source>
</evidence>
<feature type="region of interest" description="Disordered" evidence="1">
    <location>
        <begin position="52"/>
        <end position="83"/>
    </location>
</feature>
<reference evidence="3" key="1">
    <citation type="submission" date="2020-05" db="EMBL/GenBank/DDBJ databases">
        <title>Mycena genomes resolve the evolution of fungal bioluminescence.</title>
        <authorList>
            <person name="Tsai I.J."/>
        </authorList>
    </citation>
    <scope>NUCLEOTIDE SEQUENCE</scope>
    <source>
        <strain evidence="3">171206Taipei</strain>
    </source>
</reference>